<accession>A0A845MFQ3</accession>
<dbReference type="PANTHER" id="PTHR34075">
    <property type="entry name" value="BLR3430 PROTEIN"/>
    <property type="match status" value="1"/>
</dbReference>
<dbReference type="InterPro" id="IPR052513">
    <property type="entry name" value="Thioester_dehydratase-like"/>
</dbReference>
<dbReference type="AlphaFoldDB" id="A0A845MFQ3"/>
<evidence type="ECO:0000313" key="3">
    <source>
        <dbReference type="EMBL" id="MZR22798.1"/>
    </source>
</evidence>
<dbReference type="InterPro" id="IPR012340">
    <property type="entry name" value="NA-bd_OB-fold"/>
</dbReference>
<keyword evidence="4" id="KW-1185">Reference proteome</keyword>
<comment type="caution">
    <text evidence="3">The sequence shown here is derived from an EMBL/GenBank/DDBJ whole genome shotgun (WGS) entry which is preliminary data.</text>
</comment>
<name>A0A845MFQ3_9PROT</name>
<gene>
    <name evidence="3" type="ORF">GQF03_10695</name>
</gene>
<organism evidence="3 4">
    <name type="scientific">Sneathiella chungangensis</name>
    <dbReference type="NCBI Taxonomy" id="1418234"/>
    <lineage>
        <taxon>Bacteria</taxon>
        <taxon>Pseudomonadati</taxon>
        <taxon>Pseudomonadota</taxon>
        <taxon>Alphaproteobacteria</taxon>
        <taxon>Sneathiellales</taxon>
        <taxon>Sneathiellaceae</taxon>
        <taxon>Sneathiella</taxon>
    </lineage>
</organism>
<sequence length="135" mass="15004">MEYNKPIPVVDSDSEPFWASGLSGKLKLPHCSSCGKFHYYPRTLCPHCHLTDLSYKEVSGNGTIYSYTVQRRPAGNEFKDDVPYIVALIDLEEGPRMLSNIVGLAPEEVAIGQRVAVQFITVSDSISLPVFQVQK</sequence>
<dbReference type="OrthoDB" id="3182121at2"/>
<dbReference type="Pfam" id="PF12172">
    <property type="entry name" value="zf-ChsH2"/>
    <property type="match status" value="1"/>
</dbReference>
<evidence type="ECO:0000259" key="2">
    <source>
        <dbReference type="Pfam" id="PF12172"/>
    </source>
</evidence>
<dbReference type="InterPro" id="IPR022002">
    <property type="entry name" value="ChsH2_Znr"/>
</dbReference>
<feature type="domain" description="ChsH2 C-terminal OB-fold" evidence="1">
    <location>
        <begin position="55"/>
        <end position="119"/>
    </location>
</feature>
<dbReference type="Gene3D" id="6.10.30.10">
    <property type="match status" value="1"/>
</dbReference>
<proteinExistence type="predicted"/>
<dbReference type="Proteomes" id="UP000445696">
    <property type="component" value="Unassembled WGS sequence"/>
</dbReference>
<dbReference type="EMBL" id="WTVA01000004">
    <property type="protein sequence ID" value="MZR22798.1"/>
    <property type="molecule type" value="Genomic_DNA"/>
</dbReference>
<reference evidence="3 4" key="1">
    <citation type="journal article" date="2014" name="Int. J. Syst. Evol. Microbiol.">
        <title>Sneathiella chungangensis sp. nov., isolated from a marine sand, and emended description of the genus Sneathiella.</title>
        <authorList>
            <person name="Siamphan C."/>
            <person name="Kim H."/>
            <person name="Lee J.S."/>
            <person name="Kim W."/>
        </authorList>
    </citation>
    <scope>NUCLEOTIDE SEQUENCE [LARGE SCALE GENOMIC DNA]</scope>
    <source>
        <strain evidence="3 4">KCTC 32476</strain>
    </source>
</reference>
<evidence type="ECO:0008006" key="5">
    <source>
        <dbReference type="Google" id="ProtNLM"/>
    </source>
</evidence>
<evidence type="ECO:0000313" key="4">
    <source>
        <dbReference type="Proteomes" id="UP000445696"/>
    </source>
</evidence>
<dbReference type="Pfam" id="PF01796">
    <property type="entry name" value="OB_ChsH2_C"/>
    <property type="match status" value="1"/>
</dbReference>
<dbReference type="PANTHER" id="PTHR34075:SF5">
    <property type="entry name" value="BLR3430 PROTEIN"/>
    <property type="match status" value="1"/>
</dbReference>
<feature type="domain" description="ChsH2 rubredoxin-like zinc ribbon" evidence="2">
    <location>
        <begin position="18"/>
        <end position="49"/>
    </location>
</feature>
<dbReference type="RefSeq" id="WP_161339257.1">
    <property type="nucleotide sequence ID" value="NZ_JBHSDG010000004.1"/>
</dbReference>
<dbReference type="InterPro" id="IPR002878">
    <property type="entry name" value="ChsH2_C"/>
</dbReference>
<dbReference type="SUPFAM" id="SSF50249">
    <property type="entry name" value="Nucleic acid-binding proteins"/>
    <property type="match status" value="1"/>
</dbReference>
<evidence type="ECO:0000259" key="1">
    <source>
        <dbReference type="Pfam" id="PF01796"/>
    </source>
</evidence>
<protein>
    <recommendedName>
        <fullName evidence="5">Zn-ribbon domain-containing OB-fold protein</fullName>
    </recommendedName>
</protein>